<gene>
    <name evidence="1" type="ORF">UR64_C0019G0007</name>
</gene>
<evidence type="ECO:0000313" key="1">
    <source>
        <dbReference type="EMBL" id="KKP65743.1"/>
    </source>
</evidence>
<name>A0A0G0B8P4_9BACT</name>
<evidence type="ECO:0000313" key="2">
    <source>
        <dbReference type="Proteomes" id="UP000034952"/>
    </source>
</evidence>
<organism evidence="1 2">
    <name type="scientific">Candidatus Nomurabacteria bacterium GW2011_GWE1_35_16</name>
    <dbReference type="NCBI Taxonomy" id="1618761"/>
    <lineage>
        <taxon>Bacteria</taxon>
        <taxon>Candidatus Nomuraibacteriota</taxon>
    </lineage>
</organism>
<dbReference type="AlphaFoldDB" id="A0A0G0B8P4"/>
<sequence length="394" mass="44526">MDFSFSSKKEKMVAIFDIGSGSVGGAFVTIPSDRNKLPTIIKSTRVDIVEREELDFNVFLKDMILALGFASRNLYQSKLGAPDEIVCVLASPWYISETRLIKISKEHSFIFTKKVVDELLAKELSSLDSIYKNKYGEAESAPEVIEHPIVGISLNGYQVDDPLGKRTRSIEMNMVISLSPKICLDSIKETISKSFHHTPISFSSFMVASFISVRDKYMNHDSYLLLDIGGEVTDVGIVAKGVLKESLSFPYGKKTLFRDICKSLKVELRDAYELFSLFNKGTLSEKEIKKLKPVLDFVELAWGKSFRECINSLPRTLTLPNVMFLTIDSDVKDWFVKVINSEEYIQSMVPNKKFTLVAIDGPEFLNMCNVKNGTCDPFLMIESINVMRKVELYE</sequence>
<reference evidence="1 2" key="1">
    <citation type="journal article" date="2015" name="Nature">
        <title>rRNA introns, odd ribosomes, and small enigmatic genomes across a large radiation of phyla.</title>
        <authorList>
            <person name="Brown C.T."/>
            <person name="Hug L.A."/>
            <person name="Thomas B.C."/>
            <person name="Sharon I."/>
            <person name="Castelle C.J."/>
            <person name="Singh A."/>
            <person name="Wilkins M.J."/>
            <person name="Williams K.H."/>
            <person name="Banfield J.F."/>
        </authorList>
    </citation>
    <scope>NUCLEOTIDE SEQUENCE [LARGE SCALE GENOMIC DNA]</scope>
</reference>
<dbReference type="Gene3D" id="3.30.420.40">
    <property type="match status" value="1"/>
</dbReference>
<dbReference type="Proteomes" id="UP000034952">
    <property type="component" value="Unassembled WGS sequence"/>
</dbReference>
<dbReference type="EMBL" id="LBPY01000019">
    <property type="protein sequence ID" value="KKP65743.1"/>
    <property type="molecule type" value="Genomic_DNA"/>
</dbReference>
<proteinExistence type="predicted"/>
<accession>A0A0G0B8P4</accession>
<protein>
    <recommendedName>
        <fullName evidence="3">SHS2 domain-containing protein</fullName>
    </recommendedName>
</protein>
<comment type="caution">
    <text evidence="1">The sequence shown here is derived from an EMBL/GenBank/DDBJ whole genome shotgun (WGS) entry which is preliminary data.</text>
</comment>
<evidence type="ECO:0008006" key="3">
    <source>
        <dbReference type="Google" id="ProtNLM"/>
    </source>
</evidence>